<dbReference type="InterPro" id="IPR006867">
    <property type="entry name" value="DUF632"/>
</dbReference>
<evidence type="ECO:0000259" key="3">
    <source>
        <dbReference type="Pfam" id="PF04782"/>
    </source>
</evidence>
<evidence type="ECO:0000256" key="1">
    <source>
        <dbReference type="SAM" id="Coils"/>
    </source>
</evidence>
<dbReference type="Proteomes" id="UP000249390">
    <property type="component" value="Unassembled WGS sequence"/>
</dbReference>
<dbReference type="PANTHER" id="PTHR21450:SF21">
    <property type="entry name" value="REDUCTASE SUBUNIT C, PUTATIVE (DUF630 AND DUF632)-RELATED"/>
    <property type="match status" value="1"/>
</dbReference>
<organism evidence="5 6">
    <name type="scientific">Cuscuta australis</name>
    <dbReference type="NCBI Taxonomy" id="267555"/>
    <lineage>
        <taxon>Eukaryota</taxon>
        <taxon>Viridiplantae</taxon>
        <taxon>Streptophyta</taxon>
        <taxon>Embryophyta</taxon>
        <taxon>Tracheophyta</taxon>
        <taxon>Spermatophyta</taxon>
        <taxon>Magnoliopsida</taxon>
        <taxon>eudicotyledons</taxon>
        <taxon>Gunneridae</taxon>
        <taxon>Pentapetalae</taxon>
        <taxon>asterids</taxon>
        <taxon>lamiids</taxon>
        <taxon>Solanales</taxon>
        <taxon>Convolvulaceae</taxon>
        <taxon>Cuscuteae</taxon>
        <taxon>Cuscuta</taxon>
        <taxon>Cuscuta subgen. Grammica</taxon>
        <taxon>Cuscuta sect. Cleistogrammica</taxon>
    </lineage>
</organism>
<accession>A0A328DRV4</accession>
<dbReference type="EMBL" id="NQVE01000098">
    <property type="protein sequence ID" value="RAL48364.1"/>
    <property type="molecule type" value="Genomic_DNA"/>
</dbReference>
<feature type="region of interest" description="Disordered" evidence="2">
    <location>
        <begin position="67"/>
        <end position="100"/>
    </location>
</feature>
<dbReference type="Pfam" id="PF04782">
    <property type="entry name" value="DUF632"/>
    <property type="match status" value="1"/>
</dbReference>
<evidence type="ECO:0000259" key="4">
    <source>
        <dbReference type="Pfam" id="PF04783"/>
    </source>
</evidence>
<keyword evidence="1" id="KW-0175">Coiled coil</keyword>
<dbReference type="AlphaFoldDB" id="A0A328DRV4"/>
<dbReference type="Pfam" id="PF04783">
    <property type="entry name" value="DUF630"/>
    <property type="match status" value="1"/>
</dbReference>
<sequence>MGCVVSRTDQEERVQLCKERKRLMKELVGYRKEFANSQLSYLKALKNTGVTLRQFTESDSLELESVSCDDQALPPSPPSPFLPPPPPPPPFSPDLGKAGDSCWEENELEKSQSGETFDDNSSMMSWFDKDSSDVAMEAAKNNRRTLEGIMRDLDDYFLEASNGATEIAVFIDINVGENSFPWKIKENKGKRGWSSKSLSFSRDSVQHAPNQPCKPGAHCATLDTLYVAEQNLYKELEVERKMMVLQNQNDNSPETENRLQESVESITKISSSILELIDDDLYPQLVALTSGLMEIWKMMCKSHEAQSHISSQLNRVTESLSLDKITESHRLATAQLQTEVSFWYNSFCNLIGSQHEYVRSLCTWIQLTHILADDHRQSHCWLALRRLCEEWKLGCGKLPDKVVAEAIKSFLMAIQSIIQQQGEEQNQQKRCEKLERRLEKELSSLAEMEDRFEGLTAAASPKHPLSLKRGKVEALKKQVDLEKARHQNLVQSYKAMVLNHLKANLPAVFHALLVFSNASADVFDSILSPTTSETH</sequence>
<comment type="caution">
    <text evidence="5">The sequence shown here is derived from an EMBL/GenBank/DDBJ whole genome shotgun (WGS) entry which is preliminary data.</text>
</comment>
<protein>
    <recommendedName>
        <fullName evidence="7">DUF632 domain-containing protein</fullName>
    </recommendedName>
</protein>
<gene>
    <name evidence="5" type="ORF">DM860_005788</name>
</gene>
<proteinExistence type="predicted"/>
<name>A0A328DRV4_9ASTE</name>
<feature type="compositionally biased region" description="Pro residues" evidence="2">
    <location>
        <begin position="74"/>
        <end position="92"/>
    </location>
</feature>
<dbReference type="InterPro" id="IPR006868">
    <property type="entry name" value="DUF630"/>
</dbReference>
<reference evidence="5 6" key="1">
    <citation type="submission" date="2018-06" db="EMBL/GenBank/DDBJ databases">
        <title>The Genome of Cuscuta australis (Dodder) Provides Insight into the Evolution of Plant Parasitism.</title>
        <authorList>
            <person name="Liu H."/>
        </authorList>
    </citation>
    <scope>NUCLEOTIDE SEQUENCE [LARGE SCALE GENOMIC DNA]</scope>
    <source>
        <strain evidence="6">cv. Yunnan</strain>
        <tissue evidence="5">Vines</tissue>
    </source>
</reference>
<keyword evidence="6" id="KW-1185">Reference proteome</keyword>
<evidence type="ECO:0000313" key="5">
    <source>
        <dbReference type="EMBL" id="RAL48364.1"/>
    </source>
</evidence>
<evidence type="ECO:0000256" key="2">
    <source>
        <dbReference type="SAM" id="MobiDB-lite"/>
    </source>
</evidence>
<evidence type="ECO:0000313" key="6">
    <source>
        <dbReference type="Proteomes" id="UP000249390"/>
    </source>
</evidence>
<feature type="coiled-coil region" evidence="1">
    <location>
        <begin position="417"/>
        <end position="492"/>
    </location>
</feature>
<feature type="domain" description="DUF630" evidence="4">
    <location>
        <begin position="1"/>
        <end position="59"/>
    </location>
</feature>
<evidence type="ECO:0008006" key="7">
    <source>
        <dbReference type="Google" id="ProtNLM"/>
    </source>
</evidence>
<feature type="domain" description="DUF632" evidence="3">
    <location>
        <begin position="146"/>
        <end position="415"/>
    </location>
</feature>
<dbReference type="PANTHER" id="PTHR21450">
    <property type="entry name" value="PROTEIN ALTERED PHOSPHATE STARVATION RESPONSE 1"/>
    <property type="match status" value="1"/>
</dbReference>